<protein>
    <submittedName>
        <fullName evidence="4">Glycolate oxidase</fullName>
        <ecNumber evidence="4">1.1.3.15</ecNumber>
    </submittedName>
</protein>
<keyword evidence="4" id="KW-0560">Oxidoreductase</keyword>
<evidence type="ECO:0000313" key="4">
    <source>
        <dbReference type="EMBL" id="MDR7156835.1"/>
    </source>
</evidence>
<dbReference type="Pfam" id="PF01565">
    <property type="entry name" value="FAD_binding_4"/>
    <property type="match status" value="1"/>
</dbReference>
<dbReference type="Gene3D" id="3.30.465.10">
    <property type="match status" value="1"/>
</dbReference>
<name>A0ABU1X5I4_SPHXE</name>
<keyword evidence="1" id="KW-0285">Flavoprotein</keyword>
<evidence type="ECO:0000259" key="3">
    <source>
        <dbReference type="PROSITE" id="PS51387"/>
    </source>
</evidence>
<feature type="domain" description="FAD-binding PCMH-type" evidence="3">
    <location>
        <begin position="75"/>
        <end position="262"/>
    </location>
</feature>
<dbReference type="PANTHER" id="PTHR11748">
    <property type="entry name" value="D-LACTATE DEHYDROGENASE"/>
    <property type="match status" value="1"/>
</dbReference>
<keyword evidence="2" id="KW-0274">FAD</keyword>
<dbReference type="Proteomes" id="UP001267638">
    <property type="component" value="Unassembled WGS sequence"/>
</dbReference>
<dbReference type="InterPro" id="IPR036318">
    <property type="entry name" value="FAD-bd_PCMH-like_sf"/>
</dbReference>
<proteinExistence type="predicted"/>
<dbReference type="RefSeq" id="WP_310227366.1">
    <property type="nucleotide sequence ID" value="NZ_JAVDWV010000021.1"/>
</dbReference>
<evidence type="ECO:0000313" key="5">
    <source>
        <dbReference type="Proteomes" id="UP001267638"/>
    </source>
</evidence>
<dbReference type="EC" id="1.1.3.15" evidence="4"/>
<dbReference type="InterPro" id="IPR016164">
    <property type="entry name" value="FAD-linked_Oxase-like_C"/>
</dbReference>
<dbReference type="EMBL" id="JAVDWV010000021">
    <property type="protein sequence ID" value="MDR7156835.1"/>
    <property type="molecule type" value="Genomic_DNA"/>
</dbReference>
<keyword evidence="5" id="KW-1185">Reference proteome</keyword>
<dbReference type="PROSITE" id="PS51387">
    <property type="entry name" value="FAD_PCMH"/>
    <property type="match status" value="1"/>
</dbReference>
<sequence>MDLASANAGGGIRPANFAAPEVKGGSKSRSRLSGAARQELIEILGPRGFSDDPAVIAGYAWVTTTGGTPSSKQIYKIRPEAILLPNSTEEVQAIVRACLRHGVKYRAHSTGMGSFSGVTQEGVVSLDLRRMDKIVEMDQRNQLAVIEPYVTAAQLQAEAMKVGLTPHIIGAGWTHSPLASATSGGGIGITGNHTGYNARNLMAWEWVTPEGDVVRSGSAGAGTGWFAGEGPGPGFRGMIRGQAGAFGSLGVFTRIGYKLHPWAGPTSLDHRGQHPQLGIPLSDTLRLYQVAWPDWKGPRDAAYELMASNAATFIVRLPPDQYGWILYSTNREYYEHVKNGTLPEVARTENRISWTLVAVSGSQAEAEWRDRTIRSIVERTGGRELDLAPEHAEIIARNSITSCYSPRAYRSGPRQVLTSVGVYNSVGLLPQVVQTSERLMAPYKEKRHTFSEGSPEEFWLWLSEGRHLWGENIVACDNDTSRSGGDGFAFVLQTMDENSRSPLGTAAFALGSLFADIYGQRFGLNRLMRKIKSEFDPHSAADGIYPSGKPEMTARMWPLARLLLFGIPALLRLVMRIQLKLGK</sequence>
<dbReference type="SUPFAM" id="SSF56176">
    <property type="entry name" value="FAD-binding/transporter-associated domain-like"/>
    <property type="match status" value="1"/>
</dbReference>
<accession>A0ABU1X5I4</accession>
<dbReference type="InterPro" id="IPR016166">
    <property type="entry name" value="FAD-bd_PCMH"/>
</dbReference>
<reference evidence="4 5" key="1">
    <citation type="submission" date="2023-07" db="EMBL/GenBank/DDBJ databases">
        <title>Sorghum-associated microbial communities from plants grown in Nebraska, USA.</title>
        <authorList>
            <person name="Schachtman D."/>
        </authorList>
    </citation>
    <scope>NUCLEOTIDE SEQUENCE [LARGE SCALE GENOMIC DNA]</scope>
    <source>
        <strain evidence="4 5">4256</strain>
    </source>
</reference>
<dbReference type="InterPro" id="IPR006094">
    <property type="entry name" value="Oxid_FAD_bind_N"/>
</dbReference>
<evidence type="ECO:0000256" key="2">
    <source>
        <dbReference type="ARBA" id="ARBA00022827"/>
    </source>
</evidence>
<dbReference type="InterPro" id="IPR016169">
    <property type="entry name" value="FAD-bd_PCMH_sub2"/>
</dbReference>
<organism evidence="4 5">
    <name type="scientific">Sphingobium xenophagum</name>
    <dbReference type="NCBI Taxonomy" id="121428"/>
    <lineage>
        <taxon>Bacteria</taxon>
        <taxon>Pseudomonadati</taxon>
        <taxon>Pseudomonadota</taxon>
        <taxon>Alphaproteobacteria</taxon>
        <taxon>Sphingomonadales</taxon>
        <taxon>Sphingomonadaceae</taxon>
        <taxon>Sphingobium</taxon>
    </lineage>
</organism>
<comment type="caution">
    <text evidence="4">The sequence shown here is derived from an EMBL/GenBank/DDBJ whole genome shotgun (WGS) entry which is preliminary data.</text>
</comment>
<dbReference type="PANTHER" id="PTHR11748:SF118">
    <property type="entry name" value="ALKYLDIHYDROXYACETONEPHOSPHATE SYNTHASE (PRECURSOR)"/>
    <property type="match status" value="1"/>
</dbReference>
<dbReference type="SUPFAM" id="SSF55103">
    <property type="entry name" value="FAD-linked oxidases, C-terminal domain"/>
    <property type="match status" value="1"/>
</dbReference>
<evidence type="ECO:0000256" key="1">
    <source>
        <dbReference type="ARBA" id="ARBA00022630"/>
    </source>
</evidence>
<gene>
    <name evidence="4" type="ORF">J2W40_003681</name>
</gene>
<dbReference type="GO" id="GO:0003973">
    <property type="term" value="F:(S)-2-hydroxy-acid oxidase activity"/>
    <property type="evidence" value="ECO:0007669"/>
    <property type="project" value="UniProtKB-EC"/>
</dbReference>